<dbReference type="InterPro" id="IPR013762">
    <property type="entry name" value="Integrase-like_cat_sf"/>
</dbReference>
<sequence>MTSLREGVVEYLELRRSLGFRLKKDELYLGNFADFMERRHATHITAKLAVQWARQPVSTDPNYLAGRLRAVRSFARYRILGDPRTEIPATDLLARRRITFQPHIFSAEEMKRILAGSLRQWGGATRFYCLGRYTIYGLISVTGMRVGEVLRLDLDDVDLEQGVITIRNSKFGKSRLVPVHETTRVALQRYREERDAFLAGKAVKAFFISTHGRRVGHTALDRAFRRLTRRLGLRDVAASSGPRLHDLRHTMAVEVLRRCYSTGTDPERRLPALSTYLGHTQLTHTYWYLHQNPELMAEAVARLQHRWEALS</sequence>
<dbReference type="GO" id="GO:0015074">
    <property type="term" value="P:DNA integration"/>
    <property type="evidence" value="ECO:0007669"/>
    <property type="project" value="UniProtKB-KW"/>
</dbReference>
<reference evidence="6 7" key="1">
    <citation type="journal article" date="2018" name="Arch. Microbiol.">
        <title>New insights into the metabolic potential of the phototrophic purple bacterium Rhodopila globiformis DSM 161(T) from its draft genome sequence and evidence for a vanadium-dependent nitrogenase.</title>
        <authorList>
            <person name="Imhoff J.F."/>
            <person name="Rahn T."/>
            <person name="Kunzel S."/>
            <person name="Neulinger S.C."/>
        </authorList>
    </citation>
    <scope>NUCLEOTIDE SEQUENCE [LARGE SCALE GENOMIC DNA]</scope>
    <source>
        <strain evidence="6 7">DSM 161</strain>
    </source>
</reference>
<dbReference type="GO" id="GO:0006310">
    <property type="term" value="P:DNA recombination"/>
    <property type="evidence" value="ECO:0007669"/>
    <property type="project" value="UniProtKB-KW"/>
</dbReference>
<dbReference type="Proteomes" id="UP000239724">
    <property type="component" value="Unassembled WGS sequence"/>
</dbReference>
<dbReference type="PANTHER" id="PTHR30349">
    <property type="entry name" value="PHAGE INTEGRASE-RELATED"/>
    <property type="match status" value="1"/>
</dbReference>
<dbReference type="InterPro" id="IPR011010">
    <property type="entry name" value="DNA_brk_join_enz"/>
</dbReference>
<dbReference type="InterPro" id="IPR002104">
    <property type="entry name" value="Integrase_catalytic"/>
</dbReference>
<dbReference type="RefSeq" id="WP_104519238.1">
    <property type="nucleotide sequence ID" value="NZ_NHRY01000133.1"/>
</dbReference>
<gene>
    <name evidence="6" type="ORF">CCS01_12785</name>
</gene>
<dbReference type="GO" id="GO:0003677">
    <property type="term" value="F:DNA binding"/>
    <property type="evidence" value="ECO:0007669"/>
    <property type="project" value="UniProtKB-KW"/>
</dbReference>
<dbReference type="InterPro" id="IPR050090">
    <property type="entry name" value="Tyrosine_recombinase_XerCD"/>
</dbReference>
<evidence type="ECO:0000256" key="1">
    <source>
        <dbReference type="ARBA" id="ARBA00008857"/>
    </source>
</evidence>
<evidence type="ECO:0000313" key="6">
    <source>
        <dbReference type="EMBL" id="PPQ34005.1"/>
    </source>
</evidence>
<keyword evidence="4" id="KW-0233">DNA recombination</keyword>
<dbReference type="OrthoDB" id="5464621at2"/>
<proteinExistence type="inferred from homology"/>
<keyword evidence="7" id="KW-1185">Reference proteome</keyword>
<evidence type="ECO:0000259" key="5">
    <source>
        <dbReference type="PROSITE" id="PS51898"/>
    </source>
</evidence>
<evidence type="ECO:0000256" key="2">
    <source>
        <dbReference type="ARBA" id="ARBA00022908"/>
    </source>
</evidence>
<accession>A0A2S6NH72</accession>
<comment type="caution">
    <text evidence="6">The sequence shown here is derived from an EMBL/GenBank/DDBJ whole genome shotgun (WGS) entry which is preliminary data.</text>
</comment>
<dbReference type="EMBL" id="NHRY01000133">
    <property type="protein sequence ID" value="PPQ34005.1"/>
    <property type="molecule type" value="Genomic_DNA"/>
</dbReference>
<protein>
    <recommendedName>
        <fullName evidence="5">Tyr recombinase domain-containing protein</fullName>
    </recommendedName>
</protein>
<evidence type="ECO:0000256" key="4">
    <source>
        <dbReference type="ARBA" id="ARBA00023172"/>
    </source>
</evidence>
<organism evidence="6 7">
    <name type="scientific">Rhodopila globiformis</name>
    <name type="common">Rhodopseudomonas globiformis</name>
    <dbReference type="NCBI Taxonomy" id="1071"/>
    <lineage>
        <taxon>Bacteria</taxon>
        <taxon>Pseudomonadati</taxon>
        <taxon>Pseudomonadota</taxon>
        <taxon>Alphaproteobacteria</taxon>
        <taxon>Acetobacterales</taxon>
        <taxon>Acetobacteraceae</taxon>
        <taxon>Rhodopila</taxon>
    </lineage>
</organism>
<dbReference type="AlphaFoldDB" id="A0A2S6NH72"/>
<dbReference type="PANTHER" id="PTHR30349:SF41">
    <property type="entry name" value="INTEGRASE_RECOMBINASE PROTEIN MJ0367-RELATED"/>
    <property type="match status" value="1"/>
</dbReference>
<dbReference type="PROSITE" id="PS51898">
    <property type="entry name" value="TYR_RECOMBINASE"/>
    <property type="match status" value="1"/>
</dbReference>
<name>A0A2S6NH72_RHOGL</name>
<feature type="domain" description="Tyr recombinase" evidence="5">
    <location>
        <begin position="100"/>
        <end position="301"/>
    </location>
</feature>
<keyword evidence="3" id="KW-0238">DNA-binding</keyword>
<keyword evidence="2" id="KW-0229">DNA integration</keyword>
<evidence type="ECO:0000313" key="7">
    <source>
        <dbReference type="Proteomes" id="UP000239724"/>
    </source>
</evidence>
<dbReference type="Gene3D" id="1.10.443.10">
    <property type="entry name" value="Intergrase catalytic core"/>
    <property type="match status" value="1"/>
</dbReference>
<dbReference type="Pfam" id="PF00589">
    <property type="entry name" value="Phage_integrase"/>
    <property type="match status" value="1"/>
</dbReference>
<comment type="similarity">
    <text evidence="1">Belongs to the 'phage' integrase family.</text>
</comment>
<evidence type="ECO:0000256" key="3">
    <source>
        <dbReference type="ARBA" id="ARBA00023125"/>
    </source>
</evidence>
<dbReference type="SUPFAM" id="SSF56349">
    <property type="entry name" value="DNA breaking-rejoining enzymes"/>
    <property type="match status" value="1"/>
</dbReference>